<dbReference type="EMBL" id="JAUSWJ010000001">
    <property type="protein sequence ID" value="MDQ0514834.1"/>
    <property type="molecule type" value="Genomic_DNA"/>
</dbReference>
<dbReference type="InterPro" id="IPR006143">
    <property type="entry name" value="RND_pump_MFP"/>
</dbReference>
<accession>A0ABU0M1K8</accession>
<comment type="caution">
    <text evidence="3">The sequence shown here is derived from an EMBL/GenBank/DDBJ whole genome shotgun (WGS) entry which is preliminary data.</text>
</comment>
<comment type="similarity">
    <text evidence="1">Belongs to the membrane fusion protein (MFP) (TC 8.A.1) family.</text>
</comment>
<keyword evidence="2" id="KW-0732">Signal</keyword>
<evidence type="ECO:0000256" key="2">
    <source>
        <dbReference type="SAM" id="SignalP"/>
    </source>
</evidence>
<dbReference type="Gene3D" id="2.40.50.100">
    <property type="match status" value="1"/>
</dbReference>
<dbReference type="SUPFAM" id="SSF111369">
    <property type="entry name" value="HlyD-like secretion proteins"/>
    <property type="match status" value="1"/>
</dbReference>
<dbReference type="Proteomes" id="UP001223743">
    <property type="component" value="Unassembled WGS sequence"/>
</dbReference>
<proteinExistence type="inferred from homology"/>
<feature type="chain" id="PRO_5045409675" evidence="2">
    <location>
        <begin position="26"/>
        <end position="337"/>
    </location>
</feature>
<reference evidence="3 4" key="1">
    <citation type="submission" date="2023-07" db="EMBL/GenBank/DDBJ databases">
        <title>Genomic Encyclopedia of Type Strains, Phase IV (KMG-IV): sequencing the most valuable type-strain genomes for metagenomic binning, comparative biology and taxonomic classification.</title>
        <authorList>
            <person name="Goeker M."/>
        </authorList>
    </citation>
    <scope>NUCLEOTIDE SEQUENCE [LARGE SCALE GENOMIC DNA]</scope>
    <source>
        <strain evidence="3 4">B1-1</strain>
    </source>
</reference>
<organism evidence="3 4">
    <name type="scientific">Kaistia geumhonensis</name>
    <dbReference type="NCBI Taxonomy" id="410839"/>
    <lineage>
        <taxon>Bacteria</taxon>
        <taxon>Pseudomonadati</taxon>
        <taxon>Pseudomonadota</taxon>
        <taxon>Alphaproteobacteria</taxon>
        <taxon>Hyphomicrobiales</taxon>
        <taxon>Kaistiaceae</taxon>
        <taxon>Kaistia</taxon>
    </lineage>
</organism>
<evidence type="ECO:0000313" key="3">
    <source>
        <dbReference type="EMBL" id="MDQ0514834.1"/>
    </source>
</evidence>
<sequence>MSRRGIIAPSVLALVVALAASAVEAAEFTVEPVSIPEMKAVFGEVRARTVVPARARIGGTLQSVSVTEGSEVAAGTVIARVVDDKLALQRDAAEANVRQATSSLVKAVADLDRAKQLLAKGVTSQSQLDQATTAHDVATSQLAAAEAALAVVDQQSREGDVLAPAAGRVLTVPVTQGSVVLAGDEIARVASGQYYLRLSLPERHAASIHEGDPVRIGGRGLSADGAGGGDSLQGRVVKVYPEITDGRVTADVEVAGIGDYFVGERTLVTIPVGSRDALLVPAAALSSRHGVDYVRLADGAEVAVILGERRDIDGMARVEILTGLHPGDQVLVPDGPQ</sequence>
<dbReference type="Gene3D" id="2.40.30.170">
    <property type="match status" value="1"/>
</dbReference>
<evidence type="ECO:0000313" key="4">
    <source>
        <dbReference type="Proteomes" id="UP001223743"/>
    </source>
</evidence>
<dbReference type="PANTHER" id="PTHR30469">
    <property type="entry name" value="MULTIDRUG RESISTANCE PROTEIN MDTA"/>
    <property type="match status" value="1"/>
</dbReference>
<evidence type="ECO:0000256" key="1">
    <source>
        <dbReference type="ARBA" id="ARBA00009477"/>
    </source>
</evidence>
<feature type="signal peptide" evidence="2">
    <location>
        <begin position="1"/>
        <end position="25"/>
    </location>
</feature>
<name>A0ABU0M1K8_9HYPH</name>
<dbReference type="Gene3D" id="1.10.287.470">
    <property type="entry name" value="Helix hairpin bin"/>
    <property type="match status" value="1"/>
</dbReference>
<dbReference type="NCBIfam" id="TIGR01730">
    <property type="entry name" value="RND_mfp"/>
    <property type="match status" value="1"/>
</dbReference>
<dbReference type="PANTHER" id="PTHR30469:SF15">
    <property type="entry name" value="HLYD FAMILY OF SECRETION PROTEINS"/>
    <property type="match status" value="1"/>
</dbReference>
<keyword evidence="4" id="KW-1185">Reference proteome</keyword>
<dbReference type="Gene3D" id="2.40.420.20">
    <property type="match status" value="1"/>
</dbReference>
<gene>
    <name evidence="3" type="ORF">QO015_000447</name>
</gene>
<dbReference type="RefSeq" id="WP_266281728.1">
    <property type="nucleotide sequence ID" value="NZ_JAPKNF010000001.1"/>
</dbReference>
<protein>
    <submittedName>
        <fullName evidence="3">RND family efflux transporter MFP subunit</fullName>
    </submittedName>
</protein>